<name>A0ABS5BJ91_9BACT</name>
<dbReference type="EMBL" id="JAGKQQ010000001">
    <property type="protein sequence ID" value="MBP3953766.1"/>
    <property type="molecule type" value="Genomic_DNA"/>
</dbReference>
<protein>
    <recommendedName>
        <fullName evidence="3">TIGR03067 domain-containing protein</fullName>
    </recommendedName>
</protein>
<sequence>MRIGLSLLLVTTATVTADPPKGVDAKTVRAKLKGDWREFDVRVPREKQLRASFGIQWTMYKPADRTVPQNQAWFTDHDNESTQTDGVLVLNADANPMWLDFRFKDGAGEYVWVGIIRFEDDRPRWVLNKEWVKLAKWETAKGKVPERPTRFEDDKKQPVGYRLEPFTFGKK</sequence>
<dbReference type="Proteomes" id="UP000676565">
    <property type="component" value="Unassembled WGS sequence"/>
</dbReference>
<accession>A0ABS5BJ91</accession>
<reference evidence="1 2" key="1">
    <citation type="submission" date="2021-04" db="EMBL/GenBank/DDBJ databases">
        <authorList>
            <person name="Ivanova A."/>
        </authorList>
    </citation>
    <scope>NUCLEOTIDE SEQUENCE [LARGE SCALE GENOMIC DNA]</scope>
    <source>
        <strain evidence="1 2">G18</strain>
    </source>
</reference>
<gene>
    <name evidence="1" type="ORF">J8F10_00425</name>
</gene>
<evidence type="ECO:0008006" key="3">
    <source>
        <dbReference type="Google" id="ProtNLM"/>
    </source>
</evidence>
<organism evidence="1 2">
    <name type="scientific">Gemmata palustris</name>
    <dbReference type="NCBI Taxonomy" id="2822762"/>
    <lineage>
        <taxon>Bacteria</taxon>
        <taxon>Pseudomonadati</taxon>
        <taxon>Planctomycetota</taxon>
        <taxon>Planctomycetia</taxon>
        <taxon>Gemmatales</taxon>
        <taxon>Gemmataceae</taxon>
        <taxon>Gemmata</taxon>
    </lineage>
</organism>
<dbReference type="RefSeq" id="WP_210651521.1">
    <property type="nucleotide sequence ID" value="NZ_JAGKQQ010000001.1"/>
</dbReference>
<keyword evidence="2" id="KW-1185">Reference proteome</keyword>
<proteinExistence type="predicted"/>
<evidence type="ECO:0000313" key="1">
    <source>
        <dbReference type="EMBL" id="MBP3953766.1"/>
    </source>
</evidence>
<evidence type="ECO:0000313" key="2">
    <source>
        <dbReference type="Proteomes" id="UP000676565"/>
    </source>
</evidence>
<comment type="caution">
    <text evidence="1">The sequence shown here is derived from an EMBL/GenBank/DDBJ whole genome shotgun (WGS) entry which is preliminary data.</text>
</comment>